<protein>
    <recommendedName>
        <fullName evidence="4 5">Pyrrolo-quinoline quinone repeat domain-containing protein</fullName>
    </recommendedName>
</protein>
<gene>
    <name evidence="6" type="ORF">B1812_11970</name>
</gene>
<dbReference type="SUPFAM" id="SSF50998">
    <property type="entry name" value="Quinoprotein alcohol dehydrogenase-like"/>
    <property type="match status" value="1"/>
</dbReference>
<dbReference type="Proteomes" id="UP000193978">
    <property type="component" value="Chromosome"/>
</dbReference>
<name>A0A1W6MVP3_9HYPH</name>
<reference evidence="6 7" key="1">
    <citation type="submission" date="2017-02" db="EMBL/GenBank/DDBJ databases">
        <authorList>
            <person name="Peterson S.W."/>
        </authorList>
    </citation>
    <scope>NUCLEOTIDE SEQUENCE [LARGE SCALE GENOMIC DNA]</scope>
    <source>
        <strain evidence="6 7">S285</strain>
    </source>
</reference>
<dbReference type="Gene3D" id="2.140.10.10">
    <property type="entry name" value="Quinoprotein alcohol dehydrogenase-like superfamily"/>
    <property type="match status" value="1"/>
</dbReference>
<dbReference type="Pfam" id="PF01011">
    <property type="entry name" value="PQQ"/>
    <property type="match status" value="1"/>
</dbReference>
<evidence type="ECO:0000259" key="5">
    <source>
        <dbReference type="Pfam" id="PF13360"/>
    </source>
</evidence>
<dbReference type="InterPro" id="IPR018391">
    <property type="entry name" value="PQQ_b-propeller_rpt"/>
</dbReference>
<feature type="domain" description="Pyrrolo-quinoline quinone repeat" evidence="4">
    <location>
        <begin position="78"/>
        <end position="402"/>
    </location>
</feature>
<dbReference type="SMART" id="SM00564">
    <property type="entry name" value="PQQ"/>
    <property type="match status" value="4"/>
</dbReference>
<dbReference type="InterPro" id="IPR002372">
    <property type="entry name" value="PQQ_rpt_dom"/>
</dbReference>
<dbReference type="KEGG" id="mbry:B1812_11970"/>
<organism evidence="6 7">
    <name type="scientific">Methylocystis bryophila</name>
    <dbReference type="NCBI Taxonomy" id="655015"/>
    <lineage>
        <taxon>Bacteria</taxon>
        <taxon>Pseudomonadati</taxon>
        <taxon>Pseudomonadota</taxon>
        <taxon>Alphaproteobacteria</taxon>
        <taxon>Hyphomicrobiales</taxon>
        <taxon>Methylocystaceae</taxon>
        <taxon>Methylocystis</taxon>
    </lineage>
</organism>
<keyword evidence="7" id="KW-1185">Reference proteome</keyword>
<keyword evidence="3" id="KW-0560">Oxidoreductase</keyword>
<sequence>MKKAVKWALGITAVAGVAAAGAIYANWNDFVPVAAMGINYVRYLNAPKGELTVETAPDFSGAKTSTAAPSLPPDDGLWPSYNKTLASDRFSSLKEINRENAGRIKVLCTYDTGQHTGFNSGLLMVDGALLFATEFDTFSIDPITCRENWRKHESYAPATPQAVNRGVAYLDGRVFRGTQDGRVLAYDFKSGERLWQTAIADPKRSESAPAAPIAWNGLVFIGNAGGDFKGVKGRMYALDAASGRIVWEFYLVPKQPGDETRGPDGASPLDVSTWDVSKGSPISGGATWTSYSLDREKGLLYVPGGNPGPDFAAMLRGGANLYTGSVVVLDAKTGAYRRHFKIVPKDWHDWDVSSAPVLVTSASGKRLMVVAPKDGHLYGYDLDTGEQLYRLPVTKVENADAPFSIGKSVHFCPGSVGGNEWNGPAYDPENNLILVGEVQWCTSVKLETEKKLEASAKFTPWSGEDSMNPFNMWGHADPVFDWAGWLYAVDADSGQWRWRAKTNYPVQSGVTPTAGGVVFFGDMAGNLYALDTDTGRKLWGEKIGGAVGGGVITFATPQGQRVAAATGLTEVLWPTEITTAKVSVLGLAEH</sequence>
<dbReference type="InterPro" id="IPR011047">
    <property type="entry name" value="Quinoprotein_ADH-like_sf"/>
</dbReference>
<dbReference type="PANTHER" id="PTHR32303">
    <property type="entry name" value="QUINOPROTEIN ALCOHOL DEHYDROGENASE (CYTOCHROME C)"/>
    <property type="match status" value="1"/>
</dbReference>
<dbReference type="STRING" id="655015.B1812_11970"/>
<dbReference type="AlphaFoldDB" id="A0A1W6MVP3"/>
<dbReference type="EMBL" id="CP019948">
    <property type="protein sequence ID" value="ARN81671.1"/>
    <property type="molecule type" value="Genomic_DNA"/>
</dbReference>
<evidence type="ECO:0000313" key="6">
    <source>
        <dbReference type="EMBL" id="ARN81671.1"/>
    </source>
</evidence>
<accession>A0A1W6MVP3</accession>
<comment type="similarity">
    <text evidence="2">Belongs to the bacterial PQQ dehydrogenase family.</text>
</comment>
<dbReference type="GO" id="GO:0016491">
    <property type="term" value="F:oxidoreductase activity"/>
    <property type="evidence" value="ECO:0007669"/>
    <property type="project" value="UniProtKB-KW"/>
</dbReference>
<dbReference type="PANTHER" id="PTHR32303:SF10">
    <property type="entry name" value="OUTER MEMBRANE PROTEIN ASSEMBLY FACTOR BAMB"/>
    <property type="match status" value="1"/>
</dbReference>
<evidence type="ECO:0000259" key="4">
    <source>
        <dbReference type="Pfam" id="PF01011"/>
    </source>
</evidence>
<evidence type="ECO:0000256" key="1">
    <source>
        <dbReference type="ARBA" id="ARBA00001931"/>
    </source>
</evidence>
<dbReference type="OrthoDB" id="9794322at2"/>
<dbReference type="RefSeq" id="WP_158658727.1">
    <property type="nucleotide sequence ID" value="NZ_AP027149.1"/>
</dbReference>
<feature type="domain" description="Pyrrolo-quinoline quinone repeat" evidence="5">
    <location>
        <begin position="484"/>
        <end position="562"/>
    </location>
</feature>
<evidence type="ECO:0000256" key="2">
    <source>
        <dbReference type="ARBA" id="ARBA00008156"/>
    </source>
</evidence>
<evidence type="ECO:0000313" key="7">
    <source>
        <dbReference type="Proteomes" id="UP000193978"/>
    </source>
</evidence>
<evidence type="ECO:0000256" key="3">
    <source>
        <dbReference type="ARBA" id="ARBA00023002"/>
    </source>
</evidence>
<dbReference type="Pfam" id="PF13360">
    <property type="entry name" value="PQQ_2"/>
    <property type="match status" value="1"/>
</dbReference>
<comment type="cofactor">
    <cofactor evidence="1">
        <name>pyrroloquinoline quinone</name>
        <dbReference type="ChEBI" id="CHEBI:58442"/>
    </cofactor>
</comment>
<proteinExistence type="inferred from homology"/>